<gene>
    <name evidence="1" type="ORF">orf132</name>
</gene>
<evidence type="ECO:0000313" key="2">
    <source>
        <dbReference type="Proteomes" id="UP000002117"/>
    </source>
</evidence>
<proteinExistence type="predicted"/>
<evidence type="ECO:0000313" key="1">
    <source>
        <dbReference type="EMBL" id="AAV35952.1"/>
    </source>
</evidence>
<dbReference type="RefSeq" id="YP_164767.1">
    <property type="nucleotide sequence ID" value="NC_006565.1"/>
</dbReference>
<dbReference type="Pfam" id="PF10934">
    <property type="entry name" value="Sheath_initiator"/>
    <property type="match status" value="1"/>
</dbReference>
<sequence length="236" mass="26755">MAFYARYMIQPGDTLQRISFIELGTVDDWEDIVTLNNLTYPYIVDTDEERLKDPEHLVTTGDVILLPSYTDDVSQLDISSLNSFDKQNVYDTTMGEDLKLTVNNSLADKENLARLTQDDDSGDLTVTKGIDNLIQSITMRLLTKQGSLLYHPEYGSRLDDYVGQKSNTKTIQLIIVEIERTITSDDRVSSCTNTFYKYSDGVLYSNFEIKPIGEQEIFDLFIARAENGTISIRNNG</sequence>
<reference evidence="1 2" key="1">
    <citation type="journal article" date="2004" name="J. Bacteriol.">
        <title>Lactobacillus plantarum bacteriophage LP65: a new member of the SPO1-like genus of the family Myoviridae.</title>
        <authorList>
            <person name="Chibani-Chennoufi S."/>
            <person name="Dillmann M.L."/>
            <person name="Marvin-Guy L."/>
            <person name="Rami-Shojaei S."/>
            <person name="Brussow H."/>
        </authorList>
    </citation>
    <scope>NUCLEOTIDE SEQUENCE</scope>
</reference>
<dbReference type="Gene3D" id="3.10.350.10">
    <property type="entry name" value="LysM domain"/>
    <property type="match status" value="1"/>
</dbReference>
<keyword evidence="2" id="KW-1185">Reference proteome</keyword>
<organism evidence="1 2">
    <name type="scientific">Lactobacillus phage LP65</name>
    <dbReference type="NCBI Taxonomy" id="2892344"/>
    <lineage>
        <taxon>Viruses</taxon>
        <taxon>Duplodnaviria</taxon>
        <taxon>Heunggongvirae</taxon>
        <taxon>Uroviricota</taxon>
        <taxon>Caudoviricetes</taxon>
        <taxon>Herelleviridae</taxon>
        <taxon>Salchichonvirus</taxon>
        <taxon>Salchichonvirus LP65</taxon>
    </lineage>
</organism>
<dbReference type="Gene3D" id="3.10.450.40">
    <property type="match status" value="1"/>
</dbReference>
<dbReference type="EMBL" id="AY682195">
    <property type="protein sequence ID" value="AAV35952.1"/>
    <property type="molecule type" value="Genomic_DNA"/>
</dbReference>
<dbReference type="OrthoDB" id="7416at10239"/>
<accession>Q5ULI2</accession>
<protein>
    <submittedName>
        <fullName evidence="1">Orf132</fullName>
    </submittedName>
</protein>
<dbReference type="SUPFAM" id="SSF160719">
    <property type="entry name" value="gpW/gp25-like"/>
    <property type="match status" value="1"/>
</dbReference>
<dbReference type="InterPro" id="IPR036779">
    <property type="entry name" value="LysM_dom_sf"/>
</dbReference>
<name>Q5ULI2_9CAUD</name>
<dbReference type="Proteomes" id="UP000002117">
    <property type="component" value="Segment"/>
</dbReference>
<dbReference type="KEGG" id="vg:3197347"/>
<dbReference type="InterPro" id="IPR020288">
    <property type="entry name" value="Sheath_initiator"/>
</dbReference>